<dbReference type="PROSITE" id="PS50157">
    <property type="entry name" value="ZINC_FINGER_C2H2_2"/>
    <property type="match status" value="6"/>
</dbReference>
<evidence type="ECO:0000256" key="1">
    <source>
        <dbReference type="ARBA" id="ARBA00022723"/>
    </source>
</evidence>
<dbReference type="SUPFAM" id="SSF57716">
    <property type="entry name" value="Glucocorticoid receptor-like (DNA-binding domain)"/>
    <property type="match status" value="1"/>
</dbReference>
<feature type="binding site" evidence="6">
    <location>
        <position position="16"/>
    </location>
    <ligand>
        <name>Zn(2+)</name>
        <dbReference type="ChEBI" id="CHEBI:29105"/>
    </ligand>
</feature>
<dbReference type="AlphaFoldDB" id="A0A8D8A934"/>
<dbReference type="SUPFAM" id="SSF57667">
    <property type="entry name" value="beta-beta-alpha zinc fingers"/>
    <property type="match status" value="5"/>
</dbReference>
<evidence type="ECO:0000313" key="10">
    <source>
        <dbReference type="EMBL" id="CAG6450798.1"/>
    </source>
</evidence>
<dbReference type="GO" id="GO:0008270">
    <property type="term" value="F:zinc ion binding"/>
    <property type="evidence" value="ECO:0007669"/>
    <property type="project" value="UniProtKB-UniRule"/>
</dbReference>
<keyword evidence="2" id="KW-0677">Repeat</keyword>
<feature type="domain" description="C2H2-type" evidence="8">
    <location>
        <begin position="490"/>
        <end position="513"/>
    </location>
</feature>
<dbReference type="PANTHER" id="PTHR24403">
    <property type="entry name" value="ZINC FINGER PROTEIN"/>
    <property type="match status" value="1"/>
</dbReference>
<dbReference type="Gene3D" id="3.30.160.60">
    <property type="entry name" value="Classic Zinc Finger"/>
    <property type="match status" value="4"/>
</dbReference>
<dbReference type="GO" id="GO:0010468">
    <property type="term" value="P:regulation of gene expression"/>
    <property type="evidence" value="ECO:0007669"/>
    <property type="project" value="TreeGrafter"/>
</dbReference>
<dbReference type="InterPro" id="IPR013087">
    <property type="entry name" value="Znf_C2H2_type"/>
</dbReference>
<keyword evidence="1 6" id="KW-0479">Metal-binding</keyword>
<dbReference type="PROSITE" id="PS51915">
    <property type="entry name" value="ZAD"/>
    <property type="match status" value="1"/>
</dbReference>
<proteinExistence type="predicted"/>
<evidence type="ECO:0000256" key="7">
    <source>
        <dbReference type="SAM" id="MobiDB-lite"/>
    </source>
</evidence>
<feature type="domain" description="ZAD" evidence="9">
    <location>
        <begin position="11"/>
        <end position="91"/>
    </location>
</feature>
<evidence type="ECO:0000256" key="3">
    <source>
        <dbReference type="ARBA" id="ARBA00022771"/>
    </source>
</evidence>
<keyword evidence="4 6" id="KW-0862">Zinc</keyword>
<feature type="compositionally biased region" description="Acidic residues" evidence="7">
    <location>
        <begin position="215"/>
        <end position="238"/>
    </location>
</feature>
<feature type="domain" description="C2H2-type" evidence="8">
    <location>
        <begin position="377"/>
        <end position="405"/>
    </location>
</feature>
<name>A0A8D8A934_CULPI</name>
<dbReference type="Pfam" id="PF13894">
    <property type="entry name" value="zf-C2H2_4"/>
    <property type="match status" value="1"/>
</dbReference>
<organism evidence="10">
    <name type="scientific">Culex pipiens</name>
    <name type="common">House mosquito</name>
    <dbReference type="NCBI Taxonomy" id="7175"/>
    <lineage>
        <taxon>Eukaryota</taxon>
        <taxon>Metazoa</taxon>
        <taxon>Ecdysozoa</taxon>
        <taxon>Arthropoda</taxon>
        <taxon>Hexapoda</taxon>
        <taxon>Insecta</taxon>
        <taxon>Pterygota</taxon>
        <taxon>Neoptera</taxon>
        <taxon>Endopterygota</taxon>
        <taxon>Diptera</taxon>
        <taxon>Nematocera</taxon>
        <taxon>Culicoidea</taxon>
        <taxon>Culicidae</taxon>
        <taxon>Culicinae</taxon>
        <taxon>Culicini</taxon>
        <taxon>Culex</taxon>
        <taxon>Culex</taxon>
    </lineage>
</organism>
<feature type="binding site" evidence="6">
    <location>
        <position position="67"/>
    </location>
    <ligand>
        <name>Zn(2+)</name>
        <dbReference type="ChEBI" id="CHEBI:29105"/>
    </ligand>
</feature>
<feature type="domain" description="C2H2-type" evidence="8">
    <location>
        <begin position="405"/>
        <end position="433"/>
    </location>
</feature>
<keyword evidence="3 5" id="KW-0863">Zinc-finger</keyword>
<dbReference type="Pfam" id="PF07776">
    <property type="entry name" value="zf-AD"/>
    <property type="match status" value="1"/>
</dbReference>
<evidence type="ECO:0000259" key="8">
    <source>
        <dbReference type="PROSITE" id="PS50157"/>
    </source>
</evidence>
<dbReference type="SMART" id="SM00355">
    <property type="entry name" value="ZnF_C2H2"/>
    <property type="match status" value="9"/>
</dbReference>
<feature type="domain" description="C2H2-type" evidence="8">
    <location>
        <begin position="519"/>
        <end position="546"/>
    </location>
</feature>
<dbReference type="GO" id="GO:0005634">
    <property type="term" value="C:nucleus"/>
    <property type="evidence" value="ECO:0007669"/>
    <property type="project" value="InterPro"/>
</dbReference>
<dbReference type="InterPro" id="IPR036236">
    <property type="entry name" value="Znf_C2H2_sf"/>
</dbReference>
<reference evidence="10" key="1">
    <citation type="submission" date="2021-05" db="EMBL/GenBank/DDBJ databases">
        <authorList>
            <person name="Alioto T."/>
            <person name="Alioto T."/>
            <person name="Gomez Garrido J."/>
        </authorList>
    </citation>
    <scope>NUCLEOTIDE SEQUENCE</scope>
</reference>
<dbReference type="Pfam" id="PF00096">
    <property type="entry name" value="zf-C2H2"/>
    <property type="match status" value="1"/>
</dbReference>
<dbReference type="PROSITE" id="PS00028">
    <property type="entry name" value="ZINC_FINGER_C2H2_1"/>
    <property type="match status" value="7"/>
</dbReference>
<dbReference type="SMART" id="SM00868">
    <property type="entry name" value="zf-AD"/>
    <property type="match status" value="1"/>
</dbReference>
<dbReference type="Gene3D" id="3.40.1800.20">
    <property type="match status" value="1"/>
</dbReference>
<feature type="region of interest" description="Disordered" evidence="7">
    <location>
        <begin position="215"/>
        <end position="241"/>
    </location>
</feature>
<evidence type="ECO:0000256" key="6">
    <source>
        <dbReference type="PROSITE-ProRule" id="PRU01263"/>
    </source>
</evidence>
<dbReference type="InterPro" id="IPR050688">
    <property type="entry name" value="Zinc_finger/UBP_domain"/>
</dbReference>
<dbReference type="PANTHER" id="PTHR24403:SF67">
    <property type="entry name" value="FI01116P-RELATED"/>
    <property type="match status" value="1"/>
</dbReference>
<evidence type="ECO:0000259" key="9">
    <source>
        <dbReference type="PROSITE" id="PS51915"/>
    </source>
</evidence>
<sequence length="650" mass="76242">MSIFKLRAYPFVCRLCLKPEQHRKMTSLDTEDECFEGGTLEDFLATITFQVEEEKRHLFPRSVCPQCKELLKMFGRFRTKVRHLHLFMNALVELRDFNTAPIRELCRTKLGMVRTMLAELDLCHTVDFFAQDLIDEFPHCKIAKLPATMVQSCPGEIVQIKVEDEEPLGVEEFNALDKPEEDDFFADECSPEELAELTKEIVADENVENVASEEIMQDDVEQEQDPDQVDVEQEQEPDPDVRWECFDDSDEEVEFPNKPTKRELRALKASERKQSMVKGDMWDLLNENEPAVELTLERVGDLDAALANRKYGTAKAKEPLQCPKCPYTTIFKSNFYSHQLTHLRRENKTYPCKEPDCTKTCASLRLLQSHMESHSSVICETCGERMPTTTRLKEHVLRYHSNERITCEYCQRTFKTKCDLRNHIKNIHLSDSVFKCETCGMEFRRKTILKSHEARHRDVYNYPCQQCDKKFKIKNLLQKHIATVHNEASLECEHCFKMFHRRALLMDHIETKHKIQMRFVCDVCVAIFYIQDDLVTHKARHENPKNLECGLCLIVFPAQEQMQDHLCITYRDDYTCCKRDWRQHQQYNRHMFLKHGVKINARVKPDPHLLQGQVRAKRKRVESCSKCEAVFATRTLKKQHQETCTAELNT</sequence>
<feature type="binding site" evidence="6">
    <location>
        <position position="13"/>
    </location>
    <ligand>
        <name>Zn(2+)</name>
        <dbReference type="ChEBI" id="CHEBI:29105"/>
    </ligand>
</feature>
<dbReference type="EMBL" id="HBUE01016971">
    <property type="protein sequence ID" value="CAG6450798.1"/>
    <property type="molecule type" value="Transcribed_RNA"/>
</dbReference>
<protein>
    <submittedName>
        <fullName evidence="10">Zinc finger protein 26</fullName>
    </submittedName>
</protein>
<dbReference type="InterPro" id="IPR012934">
    <property type="entry name" value="Znf_AD"/>
</dbReference>
<feature type="domain" description="C2H2-type" evidence="8">
    <location>
        <begin position="462"/>
        <end position="490"/>
    </location>
</feature>
<evidence type="ECO:0000256" key="2">
    <source>
        <dbReference type="ARBA" id="ARBA00022737"/>
    </source>
</evidence>
<evidence type="ECO:0000256" key="5">
    <source>
        <dbReference type="PROSITE-ProRule" id="PRU00042"/>
    </source>
</evidence>
<feature type="domain" description="C2H2-type" evidence="8">
    <location>
        <begin position="434"/>
        <end position="456"/>
    </location>
</feature>
<feature type="binding site" evidence="6">
    <location>
        <position position="64"/>
    </location>
    <ligand>
        <name>Zn(2+)</name>
        <dbReference type="ChEBI" id="CHEBI:29105"/>
    </ligand>
</feature>
<evidence type="ECO:0000256" key="4">
    <source>
        <dbReference type="ARBA" id="ARBA00022833"/>
    </source>
</evidence>
<accession>A0A8D8A934</accession>